<dbReference type="InterPro" id="IPR050863">
    <property type="entry name" value="CenT-Element_Derived"/>
</dbReference>
<evidence type="ECO:0000256" key="2">
    <source>
        <dbReference type="SAM" id="MobiDB-lite"/>
    </source>
</evidence>
<dbReference type="eggNOG" id="KOG3105">
    <property type="taxonomic scope" value="Eukaryota"/>
</dbReference>
<organism evidence="5">
    <name type="scientific">Yarrowia lipolytica</name>
    <name type="common">Candida lipolytica</name>
    <dbReference type="NCBI Taxonomy" id="4952"/>
    <lineage>
        <taxon>Eukaryota</taxon>
        <taxon>Fungi</taxon>
        <taxon>Dikarya</taxon>
        <taxon>Ascomycota</taxon>
        <taxon>Saccharomycotina</taxon>
        <taxon>Dipodascomycetes</taxon>
        <taxon>Dipodascales</taxon>
        <taxon>Dipodascales incertae sedis</taxon>
        <taxon>Yarrowia</taxon>
    </lineage>
</organism>
<evidence type="ECO:0000259" key="3">
    <source>
        <dbReference type="PROSITE" id="PS51253"/>
    </source>
</evidence>
<feature type="region of interest" description="Disordered" evidence="2">
    <location>
        <begin position="666"/>
        <end position="759"/>
    </location>
</feature>
<dbReference type="VEuPathDB" id="FungiDB:YALI1_E02744g"/>
<reference evidence="4 6" key="2">
    <citation type="journal article" date="2016" name="PLoS ONE">
        <title>Sequence Assembly of Yarrowia lipolytica Strain W29/CLIB89 Shows Transposable Element Diversity.</title>
        <authorList>
            <person name="Magnan C."/>
            <person name="Yu J."/>
            <person name="Chang I."/>
            <person name="Jahn E."/>
            <person name="Kanomata Y."/>
            <person name="Wu J."/>
            <person name="Zeller M."/>
            <person name="Oakes M."/>
            <person name="Baldi P."/>
            <person name="Sandmeyer S."/>
        </authorList>
    </citation>
    <scope>NUCLEOTIDE SEQUENCE [LARGE SCALE GENOMIC DNA]</scope>
    <source>
        <strain evidence="4">CLIB89</strain>
        <strain evidence="6">CLIB89(W29)</strain>
    </source>
</reference>
<evidence type="ECO:0000313" key="4">
    <source>
        <dbReference type="EMBL" id="AOW04842.1"/>
    </source>
</evidence>
<feature type="domain" description="HTH CENPB-type" evidence="3">
    <location>
        <begin position="80"/>
        <end position="150"/>
    </location>
</feature>
<feature type="compositionally biased region" description="Low complexity" evidence="2">
    <location>
        <begin position="704"/>
        <end position="715"/>
    </location>
</feature>
<dbReference type="PROSITE" id="PS51253">
    <property type="entry name" value="HTH_CENPB"/>
    <property type="match status" value="1"/>
</dbReference>
<feature type="compositionally biased region" description="Polar residues" evidence="2">
    <location>
        <begin position="735"/>
        <end position="759"/>
    </location>
</feature>
<accession>Q4W3A1</accession>
<feature type="compositionally biased region" description="Basic and acidic residues" evidence="2">
    <location>
        <begin position="667"/>
        <end position="684"/>
    </location>
</feature>
<dbReference type="Proteomes" id="UP000182444">
    <property type="component" value="Chromosome 1E"/>
</dbReference>
<dbReference type="InterPro" id="IPR004875">
    <property type="entry name" value="DDE_SF_endonuclease_dom"/>
</dbReference>
<dbReference type="AlphaFoldDB" id="Q4W3A1"/>
<gene>
    <name evidence="5" type="primary">tra1</name>
    <name evidence="4" type="ORF">YALI1_E02744g</name>
</gene>
<dbReference type="InterPro" id="IPR006600">
    <property type="entry name" value="HTH_CenpB_DNA-bd_dom"/>
</dbReference>
<reference evidence="5" key="1">
    <citation type="submission" date="2004-06" db="EMBL/GenBank/DDBJ databases">
        <title>Fotyl, a DNA transposon of the dimorphic yeast Yarrowia lipolytica.</title>
        <authorList>
            <person name="Casaregola S."/>
        </authorList>
    </citation>
    <scope>NUCLEOTIDE SEQUENCE</scope>
    <source>
        <strain evidence="5">E150</strain>
    </source>
</reference>
<dbReference type="Pfam" id="PF03184">
    <property type="entry name" value="DDE_1"/>
    <property type="match status" value="1"/>
</dbReference>
<evidence type="ECO:0000256" key="1">
    <source>
        <dbReference type="ARBA" id="ARBA00023125"/>
    </source>
</evidence>
<dbReference type="PANTHER" id="PTHR19303">
    <property type="entry name" value="TRANSPOSON"/>
    <property type="match status" value="1"/>
</dbReference>
<dbReference type="OMA" id="NTICVEW"/>
<dbReference type="GO" id="GO:0005634">
    <property type="term" value="C:nucleus"/>
    <property type="evidence" value="ECO:0007669"/>
    <property type="project" value="TreeGrafter"/>
</dbReference>
<dbReference type="EMBL" id="CP017557">
    <property type="protein sequence ID" value="AOW04842.1"/>
    <property type="molecule type" value="Genomic_DNA"/>
</dbReference>
<evidence type="ECO:0000313" key="6">
    <source>
        <dbReference type="Proteomes" id="UP000182444"/>
    </source>
</evidence>
<feature type="compositionally biased region" description="Low complexity" evidence="2">
    <location>
        <begin position="491"/>
        <end position="504"/>
    </location>
</feature>
<dbReference type="PANTHER" id="PTHR19303:SF74">
    <property type="entry name" value="POGO TRANSPOSABLE ELEMENT WITH KRAB DOMAIN"/>
    <property type="match status" value="1"/>
</dbReference>
<keyword evidence="1" id="KW-0238">DNA-binding</keyword>
<dbReference type="GO" id="GO:0003677">
    <property type="term" value="F:DNA binding"/>
    <property type="evidence" value="ECO:0007669"/>
    <property type="project" value="UniProtKB-KW"/>
</dbReference>
<feature type="region of interest" description="Disordered" evidence="2">
    <location>
        <begin position="480"/>
        <end position="504"/>
    </location>
</feature>
<dbReference type="VEuPathDB" id="FungiDB:YALI0_E02178g"/>
<dbReference type="EMBL" id="AJ745091">
    <property type="protein sequence ID" value="CAG33729.1"/>
    <property type="molecule type" value="Genomic_DNA"/>
</dbReference>
<name>Q4W3A1_YARLL</name>
<proteinExistence type="predicted"/>
<evidence type="ECO:0000313" key="5">
    <source>
        <dbReference type="EMBL" id="CAG33729.1"/>
    </source>
</evidence>
<feature type="compositionally biased region" description="Acidic residues" evidence="2">
    <location>
        <begin position="687"/>
        <end position="699"/>
    </location>
</feature>
<protein>
    <submittedName>
        <fullName evidence="5">Transposase</fullName>
    </submittedName>
</protein>
<sequence length="759" mass="85499">MLNNQERRKRKQYPPESLYKACMEVIRTNSTHKAAGKKWNVPDSTVSWRIRLLKQHGSLQPDWIEKMRISYKELALKMNWAHSNNKKLSEAHERGLLDHVKFQHSIARPVKLKDISKIANYLLKANGNTETVGKNWASNFVTRHNLLEVKRPVSLEQARIDGTTHDKLEEFITTITSQTLEEVLPENRWNMDETGFQQGEGRGGQVVGLRGEPAIQSVTGRSATTTVIETVSATGKSTRALVIFKGKTVQGQWFPKGSRAEDYKDMVFEFSDSGFTNNNTAWKWLTQVFIPDTMPKDKYGNDAPHIRRILYMDGHHSHTQKRFLLKCIEHNITTVLLPPHTSHITQPLDVGVFSSMKHWYKDLAGNEGKVGNLTDAGPHVFLTVINEVREKALTESNIASGWRASGLWPLDPEKIRSNPRLIRENGNKEPLGAVRQDYTSQDTVRAIFPINTPTPAVPDMPLQPSLEELENSIHDDTHDETYKCTSESESDGSGSSDSSDSDVSASDIIVNDGAMDASDYEFLAAVNEELLERQNNANQVDADETLGSQQAFHNFSSSHWHHDDCIEKIFCKETYPPMENPPTGGNALLTWAHSTHPAMRDFLIHGLKPFVEMIDRLVGDLYHMQEDATMRQHEIDIVRSKTKRIRVNRSAPDQVISSQDVFAAIGAREDRGNARRERSARSTGEEPTQEEPTQEEPTQEDSTRQQSTRQQSTRQRSTRRAGPFSKVPPSLFADSPTSDTSSGPQDDNCPSSDSLMLSD</sequence>